<dbReference type="InterPro" id="IPR011008">
    <property type="entry name" value="Dimeric_a/b-barrel"/>
</dbReference>
<proteinExistence type="predicted"/>
<dbReference type="EMBL" id="LFQK01000013">
    <property type="protein sequence ID" value="KNH28361.1"/>
    <property type="molecule type" value="Genomic_DNA"/>
</dbReference>
<sequence>MQRSSHVLELAIFKVKQECVAQVPVLRAGLRETLKTFPGLIEYHAYCPMSDDRIFADLAMWDSLENAQKVAKAFNDGDPRFSEYMYAIENLTFMSHLVPEMS</sequence>
<accession>A0A0L1MIV3</accession>
<reference evidence="1 2" key="1">
    <citation type="submission" date="2015-06" db="EMBL/GenBank/DDBJ databases">
        <authorList>
            <person name="Hoefler B.C."/>
            <person name="Straight P.D."/>
        </authorList>
    </citation>
    <scope>NUCLEOTIDE SEQUENCE [LARGE SCALE GENOMIC DNA]</scope>
    <source>
        <strain evidence="1 2">Riq4</strain>
    </source>
</reference>
<evidence type="ECO:0000313" key="2">
    <source>
        <dbReference type="Proteomes" id="UP000036955"/>
    </source>
</evidence>
<dbReference type="AlphaFoldDB" id="A0A0L1MIV3"/>
<gene>
    <name evidence="1" type="ORF">ACS77_07470</name>
</gene>
<dbReference type="SUPFAM" id="SSF54909">
    <property type="entry name" value="Dimeric alpha+beta barrel"/>
    <property type="match status" value="1"/>
</dbReference>
<dbReference type="Proteomes" id="UP000036955">
    <property type="component" value="Unassembled WGS sequence"/>
</dbReference>
<dbReference type="OrthoDB" id="6886802at2"/>
<comment type="caution">
    <text evidence="1">The sequence shown here is derived from an EMBL/GenBank/DDBJ whole genome shotgun (WGS) entry which is preliminary data.</text>
</comment>
<evidence type="ECO:0008006" key="3">
    <source>
        <dbReference type="Google" id="ProtNLM"/>
    </source>
</evidence>
<evidence type="ECO:0000313" key="1">
    <source>
        <dbReference type="EMBL" id="KNH28361.1"/>
    </source>
</evidence>
<name>A0A0L1MIV3_PSESX</name>
<organism evidence="1 2">
    <name type="scientific">Pseudomonas syringae</name>
    <dbReference type="NCBI Taxonomy" id="317"/>
    <lineage>
        <taxon>Bacteria</taxon>
        <taxon>Pseudomonadati</taxon>
        <taxon>Pseudomonadota</taxon>
        <taxon>Gammaproteobacteria</taxon>
        <taxon>Pseudomonadales</taxon>
        <taxon>Pseudomonadaceae</taxon>
        <taxon>Pseudomonas</taxon>
    </lineage>
</organism>
<dbReference type="PATRIC" id="fig|317.197.peg.626"/>
<protein>
    <recommendedName>
        <fullName evidence="3">ABM domain-containing protein</fullName>
    </recommendedName>
</protein>